<keyword evidence="3" id="KW-0963">Cytoplasm</keyword>
<name>A0A5E4QT02_9NEOP</name>
<evidence type="ECO:0000256" key="2">
    <source>
        <dbReference type="ARBA" id="ARBA00009316"/>
    </source>
</evidence>
<dbReference type="AlphaFoldDB" id="A0A5E4QT02"/>
<dbReference type="EMBL" id="FZQP02005000">
    <property type="protein sequence ID" value="VVD00844.1"/>
    <property type="molecule type" value="Genomic_DNA"/>
</dbReference>
<evidence type="ECO:0000256" key="4">
    <source>
        <dbReference type="ARBA" id="ARBA00023054"/>
    </source>
</evidence>
<comment type="similarity">
    <text evidence="2">Belongs to the ODF2 family.</text>
</comment>
<evidence type="ECO:0000256" key="1">
    <source>
        <dbReference type="ARBA" id="ARBA00004300"/>
    </source>
</evidence>
<sequence>MPHSEFWPFTCKIDECNGDEPPSVLQKQIVDMEAQVKEMQFELSAIRRDRASLIEPMNNVNVASKLNNYHLDSQNPPQLSKLKEELIRAKNVADQERSRREQYESKLRDLESKLNDLCNTGLIEESKKMLNNEVSALKIQIRDLKEEKEDLKSTISEKDEQLQEYRAKYLQAEQQVEELKRHVDMIEYDNTQVSEQMQIEIQKMKMQFQEKLQELAPLPDLLKGSQIQLLEAKQLQRLAEDSSQELSSELNKVKEKLVIAVNSLNQERAEKIKIIEENKTLTLDIEEKIIAIDDLVRNVDDFKCKVLRLEEKLVQEEARYKEKADECTHLLKELDELRSENARSLAKCRERSDSMRRHMQMQISELERQLVQSRAQCRSCQKERDDIRQRIQIQTNSLQENFGLVEIRLRDFQNQISSLKNSFAAMFSNDEENTDWLANQQ</sequence>
<protein>
    <submittedName>
        <fullName evidence="7">Uncharacterized protein</fullName>
    </submittedName>
</protein>
<feature type="coiled-coil region" evidence="6">
    <location>
        <begin position="79"/>
        <end position="383"/>
    </location>
</feature>
<gene>
    <name evidence="7" type="ORF">LSINAPIS_LOCUS11403</name>
</gene>
<organism evidence="7 8">
    <name type="scientific">Leptidea sinapis</name>
    <dbReference type="NCBI Taxonomy" id="189913"/>
    <lineage>
        <taxon>Eukaryota</taxon>
        <taxon>Metazoa</taxon>
        <taxon>Ecdysozoa</taxon>
        <taxon>Arthropoda</taxon>
        <taxon>Hexapoda</taxon>
        <taxon>Insecta</taxon>
        <taxon>Pterygota</taxon>
        <taxon>Neoptera</taxon>
        <taxon>Endopterygota</taxon>
        <taxon>Lepidoptera</taxon>
        <taxon>Glossata</taxon>
        <taxon>Ditrysia</taxon>
        <taxon>Papilionoidea</taxon>
        <taxon>Pieridae</taxon>
        <taxon>Dismorphiinae</taxon>
        <taxon>Leptidea</taxon>
    </lineage>
</organism>
<keyword evidence="8" id="KW-1185">Reference proteome</keyword>
<comment type="subcellular location">
    <subcellularLocation>
        <location evidence="1">Cytoplasm</location>
        <location evidence="1">Cytoskeleton</location>
        <location evidence="1">Microtubule organizing center</location>
        <location evidence="1">Centrosome</location>
    </subcellularLocation>
</comment>
<proteinExistence type="inferred from homology"/>
<dbReference type="Proteomes" id="UP000324832">
    <property type="component" value="Unassembled WGS sequence"/>
</dbReference>
<dbReference type="PANTHER" id="PTHR23162">
    <property type="entry name" value="OUTER DENSE FIBER OF SPERM TAILS 2"/>
    <property type="match status" value="1"/>
</dbReference>
<dbReference type="PANTHER" id="PTHR23162:SF10">
    <property type="entry name" value="FI13205P"/>
    <property type="match status" value="1"/>
</dbReference>
<evidence type="ECO:0000256" key="6">
    <source>
        <dbReference type="SAM" id="Coils"/>
    </source>
</evidence>
<evidence type="ECO:0000313" key="8">
    <source>
        <dbReference type="Proteomes" id="UP000324832"/>
    </source>
</evidence>
<dbReference type="GO" id="GO:0005813">
    <property type="term" value="C:centrosome"/>
    <property type="evidence" value="ECO:0007669"/>
    <property type="project" value="UniProtKB-SubCell"/>
</dbReference>
<keyword evidence="4 6" id="KW-0175">Coiled coil</keyword>
<dbReference type="GO" id="GO:1902017">
    <property type="term" value="P:regulation of cilium assembly"/>
    <property type="evidence" value="ECO:0007669"/>
    <property type="project" value="TreeGrafter"/>
</dbReference>
<evidence type="ECO:0000256" key="3">
    <source>
        <dbReference type="ARBA" id="ARBA00022490"/>
    </source>
</evidence>
<reference evidence="7 8" key="1">
    <citation type="submission" date="2017-07" db="EMBL/GenBank/DDBJ databases">
        <authorList>
            <person name="Talla V."/>
            <person name="Backstrom N."/>
        </authorList>
    </citation>
    <scope>NUCLEOTIDE SEQUENCE [LARGE SCALE GENOMIC DNA]</scope>
</reference>
<dbReference type="InterPro" id="IPR026099">
    <property type="entry name" value="Odf2-rel"/>
</dbReference>
<keyword evidence="5" id="KW-0206">Cytoskeleton</keyword>
<evidence type="ECO:0000256" key="5">
    <source>
        <dbReference type="ARBA" id="ARBA00023212"/>
    </source>
</evidence>
<evidence type="ECO:0000313" key="7">
    <source>
        <dbReference type="EMBL" id="VVD00844.1"/>
    </source>
</evidence>
<accession>A0A5E4QT02</accession>